<sequence>MRSDEFRQNLDYEDKLKSNDNPITYVNPNFADGGDGSQISPYNSIQTALEQSTHQQWLNVCKIIVLEDIEEGVSIKGLISAKWSQIHFNGQPSELEEKKVWQSSSQTPNDPALFVDACDGNTDQQLKLMIQIQNFTIRFANTEPTYPYIVELQQPPTLIHIQSLSYETQISEVDLVYCDVRGREIGVYGAMFHVEQGDVSIYNCTFRGPESVDDLSSTPQYHEILQRTAAVYLGIKCNLIYISNTQYYGLYQRASQVSNDSSNATRGVAITFKRGLSKGKYIQLFNVSFERCWDVTTYLSGTATSACLIDTDTDQLENLILGTITFKDCQFKSCRGRRCGAVFVASMNKITSIQFMGCNFTDNDFTGAWPVVMGAHSRDVALFDEQKIDMTKSHYKDTETFQNITGKTEIGFWGCLTTTSALQLSVVFQGVEGGSNTFEQWLQQLEIVGRGGIYAFDESGFGFQTSTPFATLSYALQYANNKTDSLLKLLIVNDIWDCVASFARKSNGVQKIQLSTHQIDASFFTTMYSVAGLVQPVIVSKNINLEIQSIQIEIPIITKQVTRPDFKDFCNAIEVSGINSSLLLNKVYMSTDSKETDSKYWLRSFIRVSGGSVSINSCNFVNMATLVSAVDINGSVK</sequence>
<evidence type="ECO:0000313" key="2">
    <source>
        <dbReference type="Proteomes" id="UP000324800"/>
    </source>
</evidence>
<gene>
    <name evidence="1" type="ORF">EZS28_021512</name>
</gene>
<organism evidence="1 2">
    <name type="scientific">Streblomastix strix</name>
    <dbReference type="NCBI Taxonomy" id="222440"/>
    <lineage>
        <taxon>Eukaryota</taxon>
        <taxon>Metamonada</taxon>
        <taxon>Preaxostyla</taxon>
        <taxon>Oxymonadida</taxon>
        <taxon>Streblomastigidae</taxon>
        <taxon>Streblomastix</taxon>
    </lineage>
</organism>
<feature type="non-terminal residue" evidence="1">
    <location>
        <position position="637"/>
    </location>
</feature>
<comment type="caution">
    <text evidence="1">The sequence shown here is derived from an EMBL/GenBank/DDBJ whole genome shotgun (WGS) entry which is preliminary data.</text>
</comment>
<dbReference type="AlphaFoldDB" id="A0A5J4VKF4"/>
<name>A0A5J4VKF4_9EUKA</name>
<dbReference type="SUPFAM" id="SSF51126">
    <property type="entry name" value="Pectin lyase-like"/>
    <property type="match status" value="1"/>
</dbReference>
<evidence type="ECO:0000313" key="1">
    <source>
        <dbReference type="EMBL" id="KAA6382960.1"/>
    </source>
</evidence>
<protein>
    <submittedName>
        <fullName evidence="1">Uncharacterized protein</fullName>
    </submittedName>
</protein>
<reference evidence="1 2" key="1">
    <citation type="submission" date="2019-03" db="EMBL/GenBank/DDBJ databases">
        <title>Single cell metagenomics reveals metabolic interactions within the superorganism composed of flagellate Streblomastix strix and complex community of Bacteroidetes bacteria on its surface.</title>
        <authorList>
            <person name="Treitli S.C."/>
            <person name="Kolisko M."/>
            <person name="Husnik F."/>
            <person name="Keeling P."/>
            <person name="Hampl V."/>
        </authorList>
    </citation>
    <scope>NUCLEOTIDE SEQUENCE [LARGE SCALE GENOMIC DNA]</scope>
    <source>
        <strain evidence="1">ST1C</strain>
    </source>
</reference>
<dbReference type="EMBL" id="SNRW01006495">
    <property type="protein sequence ID" value="KAA6382960.1"/>
    <property type="molecule type" value="Genomic_DNA"/>
</dbReference>
<accession>A0A5J4VKF4</accession>
<dbReference type="InterPro" id="IPR011050">
    <property type="entry name" value="Pectin_lyase_fold/virulence"/>
</dbReference>
<dbReference type="Proteomes" id="UP000324800">
    <property type="component" value="Unassembled WGS sequence"/>
</dbReference>
<proteinExistence type="predicted"/>